<dbReference type="CDD" id="cd01174">
    <property type="entry name" value="ribokinase"/>
    <property type="match status" value="1"/>
</dbReference>
<comment type="cofactor">
    <cofactor evidence="12">
        <name>Mg(2+)</name>
        <dbReference type="ChEBI" id="CHEBI:18420"/>
    </cofactor>
    <text evidence="12">Requires a divalent cation, most likely magnesium in vivo, as an electrophilic catalyst to aid phosphoryl group transfer. It is the chelate of the metal and the nucleotide that is the actual substrate.</text>
</comment>
<dbReference type="PANTHER" id="PTHR10584">
    <property type="entry name" value="SUGAR KINASE"/>
    <property type="match status" value="1"/>
</dbReference>
<feature type="binding site" evidence="12">
    <location>
        <position position="236"/>
    </location>
    <ligand>
        <name>substrate</name>
    </ligand>
</feature>
<evidence type="ECO:0000259" key="13">
    <source>
        <dbReference type="Pfam" id="PF00294"/>
    </source>
</evidence>
<evidence type="ECO:0000256" key="7">
    <source>
        <dbReference type="ARBA" id="ARBA00022777"/>
    </source>
</evidence>
<comment type="caution">
    <text evidence="12">Lacks conserved residue(s) required for the propagation of feature annotation.</text>
</comment>
<evidence type="ECO:0000313" key="14">
    <source>
        <dbReference type="EMBL" id="MDZ5710755.1"/>
    </source>
</evidence>
<feature type="binding site" evidence="12">
    <location>
        <position position="271"/>
    </location>
    <ligand>
        <name>K(+)</name>
        <dbReference type="ChEBI" id="CHEBI:29103"/>
    </ligand>
</feature>
<protein>
    <recommendedName>
        <fullName evidence="3 12">Ribokinase</fullName>
        <shortName evidence="12">RK</shortName>
        <ecNumber evidence="2 12">2.7.1.15</ecNumber>
    </recommendedName>
</protein>
<comment type="similarity">
    <text evidence="1">Belongs to the carbohydrate kinase pfkB family.</text>
</comment>
<dbReference type="InterPro" id="IPR002139">
    <property type="entry name" value="Ribo/fructo_kinase"/>
</dbReference>
<evidence type="ECO:0000256" key="12">
    <source>
        <dbReference type="HAMAP-Rule" id="MF_01987"/>
    </source>
</evidence>
<dbReference type="EMBL" id="JAXQNN010000001">
    <property type="protein sequence ID" value="MDZ5710755.1"/>
    <property type="molecule type" value="Genomic_DNA"/>
</dbReference>
<evidence type="ECO:0000256" key="10">
    <source>
        <dbReference type="ARBA" id="ARBA00022958"/>
    </source>
</evidence>
<evidence type="ECO:0000256" key="8">
    <source>
        <dbReference type="ARBA" id="ARBA00022840"/>
    </source>
</evidence>
<comment type="activity regulation">
    <text evidence="12">Activated by a monovalent cation that binds near, but not in, the active site. The most likely occupant of the site in vivo is potassium. Ion binding induces a conformational change that may alter substrate affinity.</text>
</comment>
<keyword evidence="9 12" id="KW-0460">Magnesium</keyword>
<dbReference type="Pfam" id="PF00294">
    <property type="entry name" value="PfkB"/>
    <property type="match status" value="1"/>
</dbReference>
<dbReference type="RefSeq" id="WP_322419792.1">
    <property type="nucleotide sequence ID" value="NZ_JAXQNN010000001.1"/>
</dbReference>
<dbReference type="Proteomes" id="UP001292084">
    <property type="component" value="Unassembled WGS sequence"/>
</dbReference>
<comment type="catalytic activity">
    <reaction evidence="12">
        <text>D-ribose + ATP = D-ribose 5-phosphate + ADP + H(+)</text>
        <dbReference type="Rhea" id="RHEA:13697"/>
        <dbReference type="ChEBI" id="CHEBI:15378"/>
        <dbReference type="ChEBI" id="CHEBI:30616"/>
        <dbReference type="ChEBI" id="CHEBI:47013"/>
        <dbReference type="ChEBI" id="CHEBI:78346"/>
        <dbReference type="ChEBI" id="CHEBI:456216"/>
        <dbReference type="EC" id="2.7.1.15"/>
    </reaction>
</comment>
<dbReference type="PROSITE" id="PS00584">
    <property type="entry name" value="PFKB_KINASES_2"/>
    <property type="match status" value="1"/>
</dbReference>
<keyword evidence="6 12" id="KW-0547">Nucleotide-binding</keyword>
<comment type="similarity">
    <text evidence="12">Belongs to the carbohydrate kinase PfkB family. Ribokinase subfamily.</text>
</comment>
<feature type="active site" description="Proton acceptor" evidence="12">
    <location>
        <position position="236"/>
    </location>
</feature>
<keyword evidence="12" id="KW-0963">Cytoplasm</keyword>
<keyword evidence="7 12" id="KW-0418">Kinase</keyword>
<dbReference type="PRINTS" id="PR00990">
    <property type="entry name" value="RIBOKINASE"/>
</dbReference>
<dbReference type="GO" id="GO:0004747">
    <property type="term" value="F:ribokinase activity"/>
    <property type="evidence" value="ECO:0007669"/>
    <property type="project" value="UniProtKB-EC"/>
</dbReference>
<evidence type="ECO:0000256" key="4">
    <source>
        <dbReference type="ARBA" id="ARBA00022679"/>
    </source>
</evidence>
<dbReference type="Gene3D" id="3.40.1190.20">
    <property type="match status" value="1"/>
</dbReference>
<feature type="binding site" evidence="12">
    <location>
        <position position="269"/>
    </location>
    <ligand>
        <name>K(+)</name>
        <dbReference type="ChEBI" id="CHEBI:29103"/>
    </ligand>
</feature>
<evidence type="ECO:0000256" key="11">
    <source>
        <dbReference type="ARBA" id="ARBA00023277"/>
    </source>
</evidence>
<evidence type="ECO:0000313" key="15">
    <source>
        <dbReference type="Proteomes" id="UP001292084"/>
    </source>
</evidence>
<feature type="domain" description="Carbohydrate kinase PfkB" evidence="13">
    <location>
        <begin position="2"/>
        <end position="278"/>
    </location>
</feature>
<evidence type="ECO:0000256" key="5">
    <source>
        <dbReference type="ARBA" id="ARBA00022723"/>
    </source>
</evidence>
<keyword evidence="10 12" id="KW-0630">Potassium</keyword>
<feature type="binding site" evidence="12">
    <location>
        <position position="136"/>
    </location>
    <ligand>
        <name>substrate</name>
    </ligand>
</feature>
<name>A0ABU5KHV3_9BACL</name>
<dbReference type="InterPro" id="IPR002173">
    <property type="entry name" value="Carboh/pur_kinase_PfkB_CS"/>
</dbReference>
<feature type="binding site" evidence="12">
    <location>
        <begin position="235"/>
        <end position="236"/>
    </location>
    <ligand>
        <name>ATP</name>
        <dbReference type="ChEBI" id="CHEBI:30616"/>
    </ligand>
</feature>
<evidence type="ECO:0000256" key="6">
    <source>
        <dbReference type="ARBA" id="ARBA00022741"/>
    </source>
</evidence>
<comment type="subunit">
    <text evidence="12">Homodimer.</text>
</comment>
<comment type="pathway">
    <text evidence="12">Carbohydrate metabolism; D-ribose degradation; D-ribose 5-phosphate from beta-D-ribopyranose: step 2/2.</text>
</comment>
<reference evidence="14 15" key="1">
    <citation type="submission" date="2023-12" db="EMBL/GenBank/DDBJ databases">
        <title>Jeotgalibacillus haloalkaliphilus sp. nov., a novel salt-tolerant bacteria, isolated from the estuary of the Fenhe River into the Yellow River.</title>
        <authorList>
            <person name="Li Y."/>
        </authorList>
    </citation>
    <scope>NUCLEOTIDE SEQUENCE [LARGE SCALE GENOMIC DNA]</scope>
    <source>
        <strain evidence="14 15">HH7-29</strain>
    </source>
</reference>
<comment type="function">
    <text evidence="12">Catalyzes the phosphorylation of ribose at O-5 in a reaction requiring ATP and magnesium. The resulting D-ribose-5-phosphate can then be used either for sythesis of nucleotides, histidine, and tryptophan, or as a component of the pentose phosphate pathway.</text>
</comment>
<feature type="binding site" evidence="12">
    <location>
        <position position="232"/>
    </location>
    <ligand>
        <name>K(+)</name>
        <dbReference type="ChEBI" id="CHEBI:29103"/>
    </ligand>
</feature>
<evidence type="ECO:0000256" key="1">
    <source>
        <dbReference type="ARBA" id="ARBA00005380"/>
    </source>
</evidence>
<dbReference type="InterPro" id="IPR011611">
    <property type="entry name" value="PfkB_dom"/>
</dbReference>
<keyword evidence="5 12" id="KW-0479">Metal-binding</keyword>
<evidence type="ECO:0000256" key="9">
    <source>
        <dbReference type="ARBA" id="ARBA00022842"/>
    </source>
</evidence>
<keyword evidence="4 12" id="KW-0808">Transferase</keyword>
<dbReference type="NCBIfam" id="TIGR02152">
    <property type="entry name" value="D_ribokin_bact"/>
    <property type="match status" value="1"/>
</dbReference>
<feature type="binding site" evidence="12">
    <location>
        <begin position="9"/>
        <end position="11"/>
    </location>
    <ligand>
        <name>substrate</name>
    </ligand>
</feature>
<evidence type="ECO:0000256" key="2">
    <source>
        <dbReference type="ARBA" id="ARBA00012035"/>
    </source>
</evidence>
<feature type="binding site" evidence="12">
    <location>
        <begin position="37"/>
        <end position="41"/>
    </location>
    <ligand>
        <name>substrate</name>
    </ligand>
</feature>
<dbReference type="InterPro" id="IPR011877">
    <property type="entry name" value="Ribokinase"/>
</dbReference>
<keyword evidence="11 12" id="KW-0119">Carbohydrate metabolism</keyword>
<keyword evidence="8 12" id="KW-0067">ATP-binding</keyword>
<keyword evidence="15" id="KW-1185">Reference proteome</keyword>
<gene>
    <name evidence="12 14" type="primary">rbsK</name>
    <name evidence="14" type="ORF">UFB30_00920</name>
</gene>
<accession>A0ABU5KHV3</accession>
<dbReference type="HAMAP" id="MF_01987">
    <property type="entry name" value="Ribokinase"/>
    <property type="match status" value="1"/>
</dbReference>
<evidence type="ECO:0000256" key="3">
    <source>
        <dbReference type="ARBA" id="ARBA00016943"/>
    </source>
</evidence>
<dbReference type="EC" id="2.7.1.15" evidence="2 12"/>
<organism evidence="14 15">
    <name type="scientific">Jeotgalibacillus haloalkalitolerans</name>
    <dbReference type="NCBI Taxonomy" id="3104292"/>
    <lineage>
        <taxon>Bacteria</taxon>
        <taxon>Bacillati</taxon>
        <taxon>Bacillota</taxon>
        <taxon>Bacilli</taxon>
        <taxon>Bacillales</taxon>
        <taxon>Caryophanaceae</taxon>
        <taxon>Jeotgalibacillus</taxon>
    </lineage>
</organism>
<dbReference type="PANTHER" id="PTHR10584:SF166">
    <property type="entry name" value="RIBOKINASE"/>
    <property type="match status" value="1"/>
</dbReference>
<comment type="caution">
    <text evidence="14">The sequence shown here is derived from an EMBL/GenBank/DDBJ whole genome shotgun (WGS) entry which is preliminary data.</text>
</comment>
<sequence length="291" mass="30540">MITVAGSLNIDLVTEAERFPLPGETILGTGFSTVFGGKGANQAVAAARLGGQVKMVGKVGNDLYGESYLEYLTNETVDVSNVKPVTHLPTGTASIVVAEQDNQIIVVAGANGDVDGDFIKEEMTGSQKGVLLVQLEIPDEAVEEAMKAAKANGSTVILNPAPFKPLPAEWWELADYITPNEHEAASLKKESNFHEAYREKLIVTRGSEGASFFEKGEEVLVPAPKVTPVDTTGAGDTFNGALAAFLDQGLALRQAVEKAVKAASMSITALGAQSAMPTLQQLEGGGDHAEK</sequence>
<feature type="binding site" evidence="12">
    <location>
        <position position="180"/>
    </location>
    <ligand>
        <name>ATP</name>
        <dbReference type="ChEBI" id="CHEBI:30616"/>
    </ligand>
</feature>
<feature type="binding site" evidence="12">
    <location>
        <begin position="204"/>
        <end position="209"/>
    </location>
    <ligand>
        <name>ATP</name>
        <dbReference type="ChEBI" id="CHEBI:30616"/>
    </ligand>
</feature>
<proteinExistence type="inferred from homology"/>
<comment type="subcellular location">
    <subcellularLocation>
        <location evidence="12">Cytoplasm</location>
    </subcellularLocation>
</comment>
<feature type="binding site" evidence="12">
    <location>
        <position position="266"/>
    </location>
    <ligand>
        <name>K(+)</name>
        <dbReference type="ChEBI" id="CHEBI:29103"/>
    </ligand>
</feature>
<dbReference type="InterPro" id="IPR029056">
    <property type="entry name" value="Ribokinase-like"/>
</dbReference>
<feature type="binding site" evidence="12">
    <location>
        <position position="230"/>
    </location>
    <ligand>
        <name>K(+)</name>
        <dbReference type="ChEBI" id="CHEBI:29103"/>
    </ligand>
</feature>
<dbReference type="SUPFAM" id="SSF53613">
    <property type="entry name" value="Ribokinase-like"/>
    <property type="match status" value="1"/>
</dbReference>